<proteinExistence type="predicted"/>
<sequence length="57" mass="6111">MKDISLSESSDSSSVLSSEDLATFRAFDEDDACLLFCALSARDFCFRPASSSCNSSS</sequence>
<evidence type="ECO:0000313" key="1">
    <source>
        <dbReference type="EMBL" id="KAL2347357.1"/>
    </source>
</evidence>
<protein>
    <submittedName>
        <fullName evidence="1">Uncharacterized protein</fullName>
    </submittedName>
</protein>
<dbReference type="EMBL" id="JBGMDY010000001">
    <property type="protein sequence ID" value="KAL2347357.1"/>
    <property type="molecule type" value="Genomic_DNA"/>
</dbReference>
<reference evidence="1 2" key="1">
    <citation type="submission" date="2024-08" db="EMBL/GenBank/DDBJ databases">
        <title>Insights into the chromosomal genome structure of Flemingia macrophylla.</title>
        <authorList>
            <person name="Ding Y."/>
            <person name="Zhao Y."/>
            <person name="Bi W."/>
            <person name="Wu M."/>
            <person name="Zhao G."/>
            <person name="Gong Y."/>
            <person name="Li W."/>
            <person name="Zhang P."/>
        </authorList>
    </citation>
    <scope>NUCLEOTIDE SEQUENCE [LARGE SCALE GENOMIC DNA]</scope>
    <source>
        <strain evidence="1">DYQJB</strain>
        <tissue evidence="1">Leaf</tissue>
    </source>
</reference>
<organism evidence="1 2">
    <name type="scientific">Flemingia macrophylla</name>
    <dbReference type="NCBI Taxonomy" id="520843"/>
    <lineage>
        <taxon>Eukaryota</taxon>
        <taxon>Viridiplantae</taxon>
        <taxon>Streptophyta</taxon>
        <taxon>Embryophyta</taxon>
        <taxon>Tracheophyta</taxon>
        <taxon>Spermatophyta</taxon>
        <taxon>Magnoliopsida</taxon>
        <taxon>eudicotyledons</taxon>
        <taxon>Gunneridae</taxon>
        <taxon>Pentapetalae</taxon>
        <taxon>rosids</taxon>
        <taxon>fabids</taxon>
        <taxon>Fabales</taxon>
        <taxon>Fabaceae</taxon>
        <taxon>Papilionoideae</taxon>
        <taxon>50 kb inversion clade</taxon>
        <taxon>NPAAA clade</taxon>
        <taxon>indigoferoid/millettioid clade</taxon>
        <taxon>Phaseoleae</taxon>
        <taxon>Flemingia</taxon>
    </lineage>
</organism>
<name>A0ABD1NI42_9FABA</name>
<comment type="caution">
    <text evidence="1">The sequence shown here is derived from an EMBL/GenBank/DDBJ whole genome shotgun (WGS) entry which is preliminary data.</text>
</comment>
<evidence type="ECO:0000313" key="2">
    <source>
        <dbReference type="Proteomes" id="UP001603857"/>
    </source>
</evidence>
<gene>
    <name evidence="1" type="ORF">Fmac_001357</name>
</gene>
<dbReference type="Proteomes" id="UP001603857">
    <property type="component" value="Unassembled WGS sequence"/>
</dbReference>
<dbReference type="AlphaFoldDB" id="A0ABD1NI42"/>
<keyword evidence="2" id="KW-1185">Reference proteome</keyword>
<accession>A0ABD1NI42</accession>